<dbReference type="Proteomes" id="UP000269721">
    <property type="component" value="Unassembled WGS sequence"/>
</dbReference>
<keyword evidence="3" id="KW-1185">Reference proteome</keyword>
<dbReference type="AlphaFoldDB" id="A0A4P9WMC7"/>
<name>A0A4P9WMC7_9FUNG</name>
<feature type="region of interest" description="Disordered" evidence="1">
    <location>
        <begin position="586"/>
        <end position="631"/>
    </location>
</feature>
<feature type="region of interest" description="Disordered" evidence="1">
    <location>
        <begin position="329"/>
        <end position="378"/>
    </location>
</feature>
<feature type="compositionally biased region" description="Low complexity" evidence="1">
    <location>
        <begin position="586"/>
        <end position="595"/>
    </location>
</feature>
<dbReference type="EMBL" id="KZ994024">
    <property type="protein sequence ID" value="RKO94064.1"/>
    <property type="molecule type" value="Genomic_DNA"/>
</dbReference>
<organism evidence="2 3">
    <name type="scientific">Blyttiomyces helicus</name>
    <dbReference type="NCBI Taxonomy" id="388810"/>
    <lineage>
        <taxon>Eukaryota</taxon>
        <taxon>Fungi</taxon>
        <taxon>Fungi incertae sedis</taxon>
        <taxon>Chytridiomycota</taxon>
        <taxon>Chytridiomycota incertae sedis</taxon>
        <taxon>Chytridiomycetes</taxon>
        <taxon>Chytridiomycetes incertae sedis</taxon>
        <taxon>Blyttiomyces</taxon>
    </lineage>
</organism>
<feature type="region of interest" description="Disordered" evidence="1">
    <location>
        <begin position="19"/>
        <end position="51"/>
    </location>
</feature>
<feature type="compositionally biased region" description="Pro residues" evidence="1">
    <location>
        <begin position="345"/>
        <end position="358"/>
    </location>
</feature>
<gene>
    <name evidence="2" type="ORF">BDK51DRAFT_41673</name>
</gene>
<evidence type="ECO:0000313" key="3">
    <source>
        <dbReference type="Proteomes" id="UP000269721"/>
    </source>
</evidence>
<proteinExistence type="predicted"/>
<sequence>MLPVHFQTALQKTAAVAHTTPPANGAAPRADAVAGPAKGGAPSASPSPPPDIVKEIRGALDFLRSLPQRTTNSPRPAAPSVVSVGPFSFRPPDLWSAHVRDHPSRKVTILLRPEDQNKTALILFPPVNLARPTDLTAWIDSLAAPLHARESLLELSRSPTDVRVRTPDLNPDHAATSYVLRCRTLGQCLYRVYVALRVAGSAVLVVYSSFDLVAFAHSLVHFETMIAEVRDARKAGLKERGDSRARLTPPVAVPQVPPAPQAALSADRLTREMSLPLPDASAPSAPVQLAASVPVAVAAPAPMVALAAAPAAAASVGLPLRVAIPPRRNIPAATNSPKTSWAPAAGPPSPHSPTPSSPVTPAYPTDDLPSPNDDGAFHRTMRSDAQRVLAILARLSSAPRISSPVKVDRFEYPVPAGWSKADLGPNEAIQAVVPATPGAAFLLFPLRPSFGRKPDRLILEFGALAHDGLTQANKTVVEMKPDFFGGPGCNGKAPPVLVNFILRDGLKTFYRTYAIAVIGDLAFPALFYANALSSYAKHREEFQQMLLGVIVNGQPPRILIPHAEEGEAGEAGDTSVPGAIVASPDPVSASTLSPAAPSPPMLAPPGVVRRRSPSPAGLRAKSPFRSRASSPNLGQAYAAGNIAPTPALAPPSRLAASAASAAIAAPTPPLTTAVASIPGSQALPSPPLSPLFGTTYKRDTLEGLFIGGALGVQRPNPTTGVSENPYIHMQLVLTHTHAARTGIPLHGTLSRFDAMDERAQDPRQRAGTYESHDHGDRLLIRWTDGVTLSVTVEDDSTLVLPRAEVGTVADVRCLRARGFNPKGPPHPLNGRFISQSDPRREFVFTADGGVSIVENPELLAWFGHAGGPPVPGWKYRAWHLTLEIVDPRGERRELTAFWAPDEDGARFAPERSGCLVVDGETKRLAPAVGKDDRRWLEISTKQTWSPILLSVTLVNAHFGAARRPGEEKNLATDVGKKLCNRGAAEDLNSGRRVTPGLYGPVWIKCWNSYEPFLERARDK</sequence>
<evidence type="ECO:0000313" key="2">
    <source>
        <dbReference type="EMBL" id="RKO94064.1"/>
    </source>
</evidence>
<evidence type="ECO:0000256" key="1">
    <source>
        <dbReference type="SAM" id="MobiDB-lite"/>
    </source>
</evidence>
<feature type="compositionally biased region" description="Low complexity" evidence="1">
    <location>
        <begin position="21"/>
        <end position="44"/>
    </location>
</feature>
<protein>
    <submittedName>
        <fullName evidence="2">Uncharacterized protein</fullName>
    </submittedName>
</protein>
<accession>A0A4P9WMC7</accession>
<feature type="region of interest" description="Disordered" evidence="1">
    <location>
        <begin position="237"/>
        <end position="264"/>
    </location>
</feature>
<feature type="compositionally biased region" description="Pro residues" evidence="1">
    <location>
        <begin position="251"/>
        <end position="260"/>
    </location>
</feature>
<reference evidence="3" key="1">
    <citation type="journal article" date="2018" name="Nat. Microbiol.">
        <title>Leveraging single-cell genomics to expand the fungal tree of life.</title>
        <authorList>
            <person name="Ahrendt S.R."/>
            <person name="Quandt C.A."/>
            <person name="Ciobanu D."/>
            <person name="Clum A."/>
            <person name="Salamov A."/>
            <person name="Andreopoulos B."/>
            <person name="Cheng J.F."/>
            <person name="Woyke T."/>
            <person name="Pelin A."/>
            <person name="Henrissat B."/>
            <person name="Reynolds N.K."/>
            <person name="Benny G.L."/>
            <person name="Smith M.E."/>
            <person name="James T.Y."/>
            <person name="Grigoriev I.V."/>
        </authorList>
    </citation>
    <scope>NUCLEOTIDE SEQUENCE [LARGE SCALE GENOMIC DNA]</scope>
</reference>
<dbReference type="OrthoDB" id="2117273at2759"/>